<accession>A0A8C4RXE1</accession>
<organism evidence="3 4">
    <name type="scientific">Erpetoichthys calabaricus</name>
    <name type="common">Rope fish</name>
    <name type="synonym">Calamoichthys calabaricus</name>
    <dbReference type="NCBI Taxonomy" id="27687"/>
    <lineage>
        <taxon>Eukaryota</taxon>
        <taxon>Metazoa</taxon>
        <taxon>Chordata</taxon>
        <taxon>Craniata</taxon>
        <taxon>Vertebrata</taxon>
        <taxon>Euteleostomi</taxon>
        <taxon>Actinopterygii</taxon>
        <taxon>Polypteriformes</taxon>
        <taxon>Polypteridae</taxon>
        <taxon>Erpetoichthys</taxon>
    </lineage>
</organism>
<dbReference type="InterPro" id="IPR013087">
    <property type="entry name" value="Znf_C2H2_type"/>
</dbReference>
<feature type="region of interest" description="Disordered" evidence="1">
    <location>
        <begin position="249"/>
        <end position="297"/>
    </location>
</feature>
<reference evidence="3" key="3">
    <citation type="submission" date="2025-09" db="UniProtKB">
        <authorList>
            <consortium name="Ensembl"/>
        </authorList>
    </citation>
    <scope>IDENTIFICATION</scope>
</reference>
<proteinExistence type="predicted"/>
<dbReference type="Pfam" id="PF10453">
    <property type="entry name" value="NUFIP1"/>
    <property type="match status" value="1"/>
</dbReference>
<dbReference type="GeneTree" id="ENSGT00390000003758"/>
<dbReference type="InterPro" id="IPR039136">
    <property type="entry name" value="NUFIP1-like"/>
</dbReference>
<dbReference type="GO" id="GO:0000492">
    <property type="term" value="P:box C/D snoRNP assembly"/>
    <property type="evidence" value="ECO:0007669"/>
    <property type="project" value="TreeGrafter"/>
</dbReference>
<sequence>MNQSEQYPPPGFGCPAATAPTYWGPPPPLPPSPSWYQPGLEAQANWYGYPVPYLWNPWPAQYNNTFNGYEQQPTQGHDYFSQNQDVPQSPTCHSWPNQNGVKKKKKKKEPIFSFFCDSCDRGFKAQEMYDEHVSQHVKCMIDGCSYTAHEKLVHIHWKNMHRPGAKRIKLDTPEEILKWREERKKNYPTLANINQKKMLMNEKLERGDVLETPQFGKMKKTRKWKTSRDWHGNHKGYGKFRKWEMSKNQLSNCNDSQTTASQEDTAQANTARDTDPLGMFATSEPESDKDEDHKDKKEGLTVVPKLMTSGLGALVANYASSSESESDEVPEELPLRNVSKVLEENQTILRNAPLRSKNVLPHEHQDVNIQRKYQESGAVFKKGPRFCPRKMGRKAQQHPIKRHPTLLEMLLARDIRHERNVILQCVRYIVQSNFFGLDEMATPSVEHFSNHIVKVGDEATLIGDLKCTVINENKLMASAKEDCVETKSPDTFPALSVPIDDEIWEVSTQDHVGFS</sequence>
<dbReference type="InterPro" id="IPR019496">
    <property type="entry name" value="NUFIP1_cons_dom"/>
</dbReference>
<name>A0A8C4RXE1_ERPCA</name>
<dbReference type="AlphaFoldDB" id="A0A8C4RXE1"/>
<evidence type="ECO:0000313" key="3">
    <source>
        <dbReference type="Ensembl" id="ENSECRP00000008256.1"/>
    </source>
</evidence>
<feature type="domain" description="C2H2-type" evidence="2">
    <location>
        <begin position="116"/>
        <end position="136"/>
    </location>
</feature>
<protein>
    <submittedName>
        <fullName evidence="3">Nuclear FMR1 interacting protein 1</fullName>
    </submittedName>
</protein>
<evidence type="ECO:0000256" key="1">
    <source>
        <dbReference type="SAM" id="MobiDB-lite"/>
    </source>
</evidence>
<keyword evidence="4" id="KW-1185">Reference proteome</keyword>
<dbReference type="GO" id="GO:0003723">
    <property type="term" value="F:RNA binding"/>
    <property type="evidence" value="ECO:0007669"/>
    <property type="project" value="InterPro"/>
</dbReference>
<dbReference type="Proteomes" id="UP000694620">
    <property type="component" value="Chromosome 4"/>
</dbReference>
<gene>
    <name evidence="3" type="primary">NUFIP1</name>
</gene>
<dbReference type="Ensembl" id="ENSECRT00000008388.1">
    <property type="protein sequence ID" value="ENSECRP00000008256.1"/>
    <property type="gene ID" value="ENSECRG00000005513.1"/>
</dbReference>
<dbReference type="PROSITE" id="PS00028">
    <property type="entry name" value="ZINC_FINGER_C2H2_1"/>
    <property type="match status" value="1"/>
</dbReference>
<dbReference type="GO" id="GO:0005634">
    <property type="term" value="C:nucleus"/>
    <property type="evidence" value="ECO:0007669"/>
    <property type="project" value="TreeGrafter"/>
</dbReference>
<dbReference type="PANTHER" id="PTHR13309">
    <property type="entry name" value="NUCLEAR FRAGILE X MENTAL RETARDATION PROTEIN INTERACTING PROTEIN 1"/>
    <property type="match status" value="1"/>
</dbReference>
<dbReference type="PANTHER" id="PTHR13309:SF0">
    <property type="entry name" value="FMR1-INTERACTING PROTEIN NUFIP1"/>
    <property type="match status" value="1"/>
</dbReference>
<evidence type="ECO:0000313" key="4">
    <source>
        <dbReference type="Proteomes" id="UP000694620"/>
    </source>
</evidence>
<reference evidence="3" key="2">
    <citation type="submission" date="2025-08" db="UniProtKB">
        <authorList>
            <consortium name="Ensembl"/>
        </authorList>
    </citation>
    <scope>IDENTIFICATION</scope>
</reference>
<reference evidence="3" key="1">
    <citation type="submission" date="2021-06" db="EMBL/GenBank/DDBJ databases">
        <authorList>
            <consortium name="Wellcome Sanger Institute Data Sharing"/>
        </authorList>
    </citation>
    <scope>NUCLEOTIDE SEQUENCE [LARGE SCALE GENOMIC DNA]</scope>
</reference>
<feature type="compositionally biased region" description="Polar residues" evidence="1">
    <location>
        <begin position="249"/>
        <end position="271"/>
    </location>
</feature>
<evidence type="ECO:0000259" key="2">
    <source>
        <dbReference type="PROSITE" id="PS00028"/>
    </source>
</evidence>